<sequence length="193" mass="21685">MMREVTLQELKNMARAAYNDLWTAARNMGRDVKLYCHWTGGDYYTKFADYHVNIDGDGRVWVTTDNLAMIKEATYMRNTGSVAITLCCALDAVDEYRLGAYPPTEAQLNAIAQVVCVLADALDLTIDLQRVMTHAEAADNKDGLWCHDPYGPDATVERWDLLVLREGSPRWSGGDELRGNANFYRAQGLLKDV</sequence>
<keyword evidence="3" id="KW-1185">Reference proteome</keyword>
<dbReference type="OrthoDB" id="548109at2"/>
<dbReference type="Proteomes" id="UP000254337">
    <property type="component" value="Chromosome"/>
</dbReference>
<gene>
    <name evidence="2" type="ORF">DKB62_10065</name>
</gene>
<evidence type="ECO:0000259" key="1">
    <source>
        <dbReference type="Pfam" id="PF01510"/>
    </source>
</evidence>
<dbReference type="Pfam" id="PF01510">
    <property type="entry name" value="Amidase_2"/>
    <property type="match status" value="1"/>
</dbReference>
<dbReference type="AlphaFoldDB" id="A0A346B186"/>
<proteinExistence type="predicted"/>
<dbReference type="Gene3D" id="3.40.80.10">
    <property type="entry name" value="Peptidoglycan recognition protein-like"/>
    <property type="match status" value="1"/>
</dbReference>
<dbReference type="InterPro" id="IPR036505">
    <property type="entry name" value="Amidase/PGRP_sf"/>
</dbReference>
<dbReference type="GO" id="GO:0008745">
    <property type="term" value="F:N-acetylmuramoyl-L-alanine amidase activity"/>
    <property type="evidence" value="ECO:0007669"/>
    <property type="project" value="InterPro"/>
</dbReference>
<feature type="domain" description="N-acetylmuramoyl-L-alanine amidase" evidence="1">
    <location>
        <begin position="37"/>
        <end position="141"/>
    </location>
</feature>
<evidence type="ECO:0000313" key="3">
    <source>
        <dbReference type="Proteomes" id="UP000254337"/>
    </source>
</evidence>
<evidence type="ECO:0000313" key="2">
    <source>
        <dbReference type="EMBL" id="AXL21879.1"/>
    </source>
</evidence>
<dbReference type="SUPFAM" id="SSF55846">
    <property type="entry name" value="N-acetylmuramoyl-L-alanine amidase-like"/>
    <property type="match status" value="1"/>
</dbReference>
<reference evidence="2 3" key="1">
    <citation type="submission" date="2018-05" db="EMBL/GenBank/DDBJ databases">
        <title>Complete genome sequence of Megasphaera sp. AJH120T, isolated from the ceca of a chicken.</title>
        <authorList>
            <person name="Maki J."/>
            <person name="Looft T."/>
        </authorList>
    </citation>
    <scope>NUCLEOTIDE SEQUENCE [LARGE SCALE GENOMIC DNA]</scope>
    <source>
        <strain evidence="2 3">AJH120</strain>
    </source>
</reference>
<dbReference type="KEGG" id="meg:DKB62_10065"/>
<dbReference type="InterPro" id="IPR002502">
    <property type="entry name" value="Amidase_domain"/>
</dbReference>
<dbReference type="EMBL" id="CP029462">
    <property type="protein sequence ID" value="AXL21879.1"/>
    <property type="molecule type" value="Genomic_DNA"/>
</dbReference>
<dbReference type="GO" id="GO:0009253">
    <property type="term" value="P:peptidoglycan catabolic process"/>
    <property type="evidence" value="ECO:0007669"/>
    <property type="project" value="InterPro"/>
</dbReference>
<accession>A0A346B186</accession>
<protein>
    <submittedName>
        <fullName evidence="2">N-acetylmuramoyl-L-alanine amidase</fullName>
    </submittedName>
</protein>
<organism evidence="2 3">
    <name type="scientific">Megasphaera stantonii</name>
    <dbReference type="NCBI Taxonomy" id="2144175"/>
    <lineage>
        <taxon>Bacteria</taxon>
        <taxon>Bacillati</taxon>
        <taxon>Bacillota</taxon>
        <taxon>Negativicutes</taxon>
        <taxon>Veillonellales</taxon>
        <taxon>Veillonellaceae</taxon>
        <taxon>Megasphaera</taxon>
    </lineage>
</organism>
<name>A0A346B186_9FIRM</name>